<dbReference type="GO" id="GO:0016747">
    <property type="term" value="F:acyltransferase activity, transferring groups other than amino-acyl groups"/>
    <property type="evidence" value="ECO:0007669"/>
    <property type="project" value="InterPro"/>
</dbReference>
<gene>
    <name evidence="2" type="ORF">N0V91_005380</name>
</gene>
<organism evidence="2 3">
    <name type="scientific">Didymella pomorum</name>
    <dbReference type="NCBI Taxonomy" id="749634"/>
    <lineage>
        <taxon>Eukaryota</taxon>
        <taxon>Fungi</taxon>
        <taxon>Dikarya</taxon>
        <taxon>Ascomycota</taxon>
        <taxon>Pezizomycotina</taxon>
        <taxon>Dothideomycetes</taxon>
        <taxon>Pleosporomycetidae</taxon>
        <taxon>Pleosporales</taxon>
        <taxon>Pleosporineae</taxon>
        <taxon>Didymellaceae</taxon>
        <taxon>Didymella</taxon>
    </lineage>
</organism>
<evidence type="ECO:0000313" key="3">
    <source>
        <dbReference type="Proteomes" id="UP001140510"/>
    </source>
</evidence>
<dbReference type="PANTHER" id="PTHR42791">
    <property type="entry name" value="GNAT FAMILY ACETYLTRANSFERASE"/>
    <property type="match status" value="1"/>
</dbReference>
<evidence type="ECO:0000259" key="1">
    <source>
        <dbReference type="PROSITE" id="PS51186"/>
    </source>
</evidence>
<dbReference type="InterPro" id="IPR052523">
    <property type="entry name" value="Trichothecene_AcTrans"/>
</dbReference>
<dbReference type="AlphaFoldDB" id="A0A9W8ZCZ8"/>
<evidence type="ECO:0000313" key="2">
    <source>
        <dbReference type="EMBL" id="KAJ4405221.1"/>
    </source>
</evidence>
<dbReference type="SUPFAM" id="SSF55729">
    <property type="entry name" value="Acyl-CoA N-acyltransferases (Nat)"/>
    <property type="match status" value="1"/>
</dbReference>
<comment type="caution">
    <text evidence="2">The sequence shown here is derived from an EMBL/GenBank/DDBJ whole genome shotgun (WGS) entry which is preliminary data.</text>
</comment>
<dbReference type="Pfam" id="PF13673">
    <property type="entry name" value="Acetyltransf_10"/>
    <property type="match status" value="1"/>
</dbReference>
<dbReference type="CDD" id="cd04301">
    <property type="entry name" value="NAT_SF"/>
    <property type="match status" value="1"/>
</dbReference>
<name>A0A9W8ZCZ8_9PLEO</name>
<keyword evidence="3" id="KW-1185">Reference proteome</keyword>
<dbReference type="EMBL" id="JAPEVA010000036">
    <property type="protein sequence ID" value="KAJ4405221.1"/>
    <property type="molecule type" value="Genomic_DNA"/>
</dbReference>
<dbReference type="PROSITE" id="PS51186">
    <property type="entry name" value="GNAT"/>
    <property type="match status" value="1"/>
</dbReference>
<proteinExistence type="predicted"/>
<accession>A0A9W8ZCZ8</accession>
<reference evidence="2" key="1">
    <citation type="submission" date="2022-10" db="EMBL/GenBank/DDBJ databases">
        <title>Tapping the CABI collections for fungal endophytes: first genome assemblies for Collariella, Neodidymelliopsis, Ascochyta clinopodiicola, Didymella pomorum, Didymosphaeria variabile, Neocosmospora piperis and Neocucurbitaria cava.</title>
        <authorList>
            <person name="Hill R."/>
        </authorList>
    </citation>
    <scope>NUCLEOTIDE SEQUENCE</scope>
    <source>
        <strain evidence="2">IMI 355091</strain>
    </source>
</reference>
<feature type="domain" description="N-acetyltransferase" evidence="1">
    <location>
        <begin position="65"/>
        <end position="219"/>
    </location>
</feature>
<dbReference type="InterPro" id="IPR016181">
    <property type="entry name" value="Acyl_CoA_acyltransferase"/>
</dbReference>
<dbReference type="PANTHER" id="PTHR42791:SF16">
    <property type="entry name" value="N-ACETYLTRANSFERASE DOMAIN-CONTAINING PROTEIN"/>
    <property type="match status" value="1"/>
</dbReference>
<dbReference type="InterPro" id="IPR000182">
    <property type="entry name" value="GNAT_dom"/>
</dbReference>
<protein>
    <recommendedName>
        <fullName evidence="1">N-acetyltransferase domain-containing protein</fullName>
    </recommendedName>
</protein>
<dbReference type="OrthoDB" id="2115692at2759"/>
<dbReference type="Gene3D" id="3.40.630.30">
    <property type="match status" value="1"/>
</dbReference>
<sequence length="238" mass="27016">MPIRLARVEDESTIAALCAAAFWKEDCFCRVVLPKHEEFPDDVKIFWHEWLRADWQERGKVILAAVVGEEQPDARKIIGVAVWQRKGNDEHARKVHDEWIDPGPHAFLPLEPTHNRALDPATANILQEAEPYIAHHFEGIYANSWYLHLLAVHPAFQYRGFGRELIEWGLEKAREEGVHASVISSDSKEPFYFACGFDSIVGSMTDGKGNPLGLRNMRGGAIMFMWRACSPEALEHSS</sequence>
<dbReference type="Proteomes" id="UP001140510">
    <property type="component" value="Unassembled WGS sequence"/>
</dbReference>